<evidence type="ECO:0000313" key="2">
    <source>
        <dbReference type="EMBL" id="MBW61405.1"/>
    </source>
</evidence>
<feature type="region of interest" description="Disordered" evidence="1">
    <location>
        <begin position="52"/>
        <end position="87"/>
    </location>
</feature>
<evidence type="ECO:0000256" key="1">
    <source>
        <dbReference type="SAM" id="MobiDB-lite"/>
    </source>
</evidence>
<dbReference type="EMBL" id="GGFJ01012264">
    <property type="protein sequence ID" value="MBW61405.1"/>
    <property type="molecule type" value="Transcribed_RNA"/>
</dbReference>
<accession>A0A2M4C843</accession>
<proteinExistence type="predicted"/>
<organism evidence="2">
    <name type="scientific">Anopheles marajoara</name>
    <dbReference type="NCBI Taxonomy" id="58244"/>
    <lineage>
        <taxon>Eukaryota</taxon>
        <taxon>Metazoa</taxon>
        <taxon>Ecdysozoa</taxon>
        <taxon>Arthropoda</taxon>
        <taxon>Hexapoda</taxon>
        <taxon>Insecta</taxon>
        <taxon>Pterygota</taxon>
        <taxon>Neoptera</taxon>
        <taxon>Endopterygota</taxon>
        <taxon>Diptera</taxon>
        <taxon>Nematocera</taxon>
        <taxon>Culicoidea</taxon>
        <taxon>Culicidae</taxon>
        <taxon>Anophelinae</taxon>
        <taxon>Anopheles</taxon>
    </lineage>
</organism>
<name>A0A2M4C843_9DIPT</name>
<protein>
    <submittedName>
        <fullName evidence="2">Putative secreted protein</fullName>
    </submittedName>
</protein>
<sequence length="111" mass="12312">MFDTFSFQVLVIWLERASMSLPVRSLVRWQVQRSCYPSSWPDSCRCSRPCATPSLAPGSPRRARRTSTRTFQSASSGRSSSVGTSSWSICSVRPPLPVLGVATLIRCWATL</sequence>
<reference evidence="2" key="1">
    <citation type="submission" date="2018-01" db="EMBL/GenBank/DDBJ databases">
        <title>An insight into the sialome of Amazonian anophelines.</title>
        <authorList>
            <person name="Ribeiro J.M."/>
            <person name="Scarpassa V."/>
            <person name="Calvo E."/>
        </authorList>
    </citation>
    <scope>NUCLEOTIDE SEQUENCE</scope>
    <source>
        <tissue evidence="2">Salivary glands</tissue>
    </source>
</reference>
<dbReference type="AlphaFoldDB" id="A0A2M4C843"/>
<feature type="compositionally biased region" description="Low complexity" evidence="1">
    <location>
        <begin position="68"/>
        <end position="87"/>
    </location>
</feature>